<dbReference type="InterPro" id="IPR012854">
    <property type="entry name" value="Cu_amine_oxidase-like_N"/>
</dbReference>
<dbReference type="EMBL" id="RZNX01000001">
    <property type="protein sequence ID" value="RUT35649.1"/>
    <property type="molecule type" value="Genomic_DNA"/>
</dbReference>
<dbReference type="Pfam" id="PF07833">
    <property type="entry name" value="Cu_amine_oxidN1"/>
    <property type="match status" value="1"/>
</dbReference>
<keyword evidence="3" id="KW-1185">Reference proteome</keyword>
<comment type="caution">
    <text evidence="2">The sequence shown here is derived from an EMBL/GenBank/DDBJ whole genome shotgun (WGS) entry which is preliminary data.</text>
</comment>
<dbReference type="Proteomes" id="UP000272464">
    <property type="component" value="Unassembled WGS sequence"/>
</dbReference>
<evidence type="ECO:0000313" key="3">
    <source>
        <dbReference type="Proteomes" id="UP000272464"/>
    </source>
</evidence>
<sequence>MKSNVMKYIVLTFLVFGLALTPLLNLNTAAAASAPANKAIRVYVHNKEIHPSSAPIIRYGRVFVELRSILKTLGYTLSYDDKKKVFSAVSEDKTIKIDLKTGKANLSGEAFPNDPKDPYVITGAASTFVDLEFLDYATGLETDWDKANRTIKVHKSTTGEPLKADIREMNTVIKKMFKAIKDGDTKGYLSLINKDSDYEFYEEVMSDPTLLTKYAGYTSIDKLTPDFDHTPADGNYMVKRINADIYIPKRPGELLDRIEHLSIDMELDKNYKWTIDYLGTEDTEYVNYKEVLKKEAEVPETDKTAIRALLDAFIKALNDRNVEAVIGTMNTDSSNIKEVKNGLFRIFALSDLEIKTECMSIVSYDNNSATIYLIQKNRYTDYGLETRNYTLHKLIKLSDGTWRIALNGSVQLEEEVLHDHSQ</sequence>
<proteinExistence type="predicted"/>
<organism evidence="2 3">
    <name type="scientific">Paenibacillus zeisoli</name>
    <dbReference type="NCBI Taxonomy" id="2496267"/>
    <lineage>
        <taxon>Bacteria</taxon>
        <taxon>Bacillati</taxon>
        <taxon>Bacillota</taxon>
        <taxon>Bacilli</taxon>
        <taxon>Bacillales</taxon>
        <taxon>Paenibacillaceae</taxon>
        <taxon>Paenibacillus</taxon>
    </lineage>
</organism>
<gene>
    <name evidence="2" type="ORF">EJP77_01100</name>
</gene>
<dbReference type="RefSeq" id="WP_127197349.1">
    <property type="nucleotide sequence ID" value="NZ_RZNX01000001.1"/>
</dbReference>
<evidence type="ECO:0000259" key="1">
    <source>
        <dbReference type="Pfam" id="PF07833"/>
    </source>
</evidence>
<evidence type="ECO:0000313" key="2">
    <source>
        <dbReference type="EMBL" id="RUT35649.1"/>
    </source>
</evidence>
<name>A0A433XNK0_9BACL</name>
<dbReference type="InterPro" id="IPR032710">
    <property type="entry name" value="NTF2-like_dom_sf"/>
</dbReference>
<accession>A0A433XNK0</accession>
<dbReference type="SUPFAM" id="SSF54427">
    <property type="entry name" value="NTF2-like"/>
    <property type="match status" value="1"/>
</dbReference>
<dbReference type="Gene3D" id="3.30.457.10">
    <property type="entry name" value="Copper amine oxidase-like, N-terminal domain"/>
    <property type="match status" value="1"/>
</dbReference>
<dbReference type="OrthoDB" id="2616801at2"/>
<protein>
    <submittedName>
        <fullName evidence="2">Copper amine oxidase N-terminal domain-containing protein</fullName>
    </submittedName>
</protein>
<dbReference type="AlphaFoldDB" id="A0A433XNK0"/>
<dbReference type="InterPro" id="IPR036582">
    <property type="entry name" value="Mao_N_sf"/>
</dbReference>
<dbReference type="SUPFAM" id="SSF55383">
    <property type="entry name" value="Copper amine oxidase, domain N"/>
    <property type="match status" value="1"/>
</dbReference>
<reference evidence="2 3" key="1">
    <citation type="submission" date="2018-12" db="EMBL/GenBank/DDBJ databases">
        <authorList>
            <person name="Sun L."/>
            <person name="Chen Z."/>
        </authorList>
    </citation>
    <scope>NUCLEOTIDE SEQUENCE [LARGE SCALE GENOMIC DNA]</scope>
    <source>
        <strain evidence="2 3">3-5-3</strain>
    </source>
</reference>
<feature type="domain" description="Copper amine oxidase-like N-terminal" evidence="1">
    <location>
        <begin position="44"/>
        <end position="152"/>
    </location>
</feature>